<dbReference type="PANTHER" id="PTHR30469">
    <property type="entry name" value="MULTIDRUG RESISTANCE PROTEIN MDTA"/>
    <property type="match status" value="1"/>
</dbReference>
<keyword evidence="1" id="KW-0175">Coiled coil</keyword>
<dbReference type="SUPFAM" id="SSF111369">
    <property type="entry name" value="HlyD-like secretion proteins"/>
    <property type="match status" value="1"/>
</dbReference>
<evidence type="ECO:0000259" key="2">
    <source>
        <dbReference type="Pfam" id="PF25917"/>
    </source>
</evidence>
<feature type="domain" description="Multidrug resistance protein MdtA-like barrel-sandwich hybrid" evidence="2">
    <location>
        <begin position="96"/>
        <end position="276"/>
    </location>
</feature>
<feature type="coiled-coil region" evidence="1">
    <location>
        <begin position="218"/>
        <end position="245"/>
    </location>
</feature>
<dbReference type="Gene3D" id="1.10.287.470">
    <property type="entry name" value="Helix hairpin bin"/>
    <property type="match status" value="1"/>
</dbReference>
<dbReference type="EMBL" id="FORA01000002">
    <property type="protein sequence ID" value="SFI95953.1"/>
    <property type="molecule type" value="Genomic_DNA"/>
</dbReference>
<sequence>MIGRGGFRLICLAVINGVHMRFLGRSLVALFLAAVTFGLLGWAAQITKSALDERNAREAGGPPARERVLAVNVVTATPEDIAPTLTAFGEIRARRVLELRAPVAGRIVELAEGFEEGATVLQGETLLRIDPAGAEADLALARADLGGTEAELRDAERGLALAQAELEGAERQRDLQEQALRRQQDLSQRGVGSAAAVEGAELALSAAEQTILTRRGVIAQAETRIDSARLAIDRARIAVTEAERDLADRVLVAEFEGQLTDVTVLSGGLVSQNERIAQLIDPDALEVAFRLSAAQHARLLDGQGDLRGATVRAVLDVDGLDLTATGTITREAAAVGEGQTGRLVFARLDDTRGFRPGDFVRVEVEEPVLTGAIRLPATALSAQGDVLLVTEEERLEEMAVTLLRRQGDDILVRGPIEGREVVAERTPALGAGIKVRPLRPGAGAEAEAPTLVTLDPERRARIVAFVEANTRIPSDVKTRMLTQLQAEEVPAAMVERLESRMGG</sequence>
<dbReference type="Proteomes" id="UP000199110">
    <property type="component" value="Unassembled WGS sequence"/>
</dbReference>
<feature type="coiled-coil region" evidence="1">
    <location>
        <begin position="145"/>
        <end position="186"/>
    </location>
</feature>
<dbReference type="Gene3D" id="2.40.50.100">
    <property type="match status" value="1"/>
</dbReference>
<reference evidence="3 4" key="1">
    <citation type="submission" date="2016-10" db="EMBL/GenBank/DDBJ databases">
        <authorList>
            <person name="de Groot N.N."/>
        </authorList>
    </citation>
    <scope>NUCLEOTIDE SEQUENCE [LARGE SCALE GENOMIC DNA]</scope>
    <source>
        <strain evidence="3 4">DSM 19073</strain>
    </source>
</reference>
<evidence type="ECO:0000256" key="1">
    <source>
        <dbReference type="SAM" id="Coils"/>
    </source>
</evidence>
<dbReference type="GO" id="GO:1990281">
    <property type="term" value="C:efflux pump complex"/>
    <property type="evidence" value="ECO:0007669"/>
    <property type="project" value="TreeGrafter"/>
</dbReference>
<gene>
    <name evidence="3" type="ORF">SAMN04488095_1838</name>
</gene>
<organism evidence="3 4">
    <name type="scientific">Jannaschia pohangensis</name>
    <dbReference type="NCBI Taxonomy" id="390807"/>
    <lineage>
        <taxon>Bacteria</taxon>
        <taxon>Pseudomonadati</taxon>
        <taxon>Pseudomonadota</taxon>
        <taxon>Alphaproteobacteria</taxon>
        <taxon>Rhodobacterales</taxon>
        <taxon>Roseobacteraceae</taxon>
        <taxon>Jannaschia</taxon>
    </lineage>
</organism>
<name>A0A1I3MG67_9RHOB</name>
<dbReference type="Pfam" id="PF25917">
    <property type="entry name" value="BSH_RND"/>
    <property type="match status" value="1"/>
</dbReference>
<dbReference type="GO" id="GO:0015562">
    <property type="term" value="F:efflux transmembrane transporter activity"/>
    <property type="evidence" value="ECO:0007669"/>
    <property type="project" value="TreeGrafter"/>
</dbReference>
<proteinExistence type="predicted"/>
<keyword evidence="4" id="KW-1185">Reference proteome</keyword>
<dbReference type="AlphaFoldDB" id="A0A1I3MG67"/>
<protein>
    <submittedName>
        <fullName evidence="3">HlyD family secretion protein</fullName>
    </submittedName>
</protein>
<dbReference type="InterPro" id="IPR058625">
    <property type="entry name" value="MdtA-like_BSH"/>
</dbReference>
<dbReference type="Gene3D" id="2.40.30.170">
    <property type="match status" value="1"/>
</dbReference>
<evidence type="ECO:0000313" key="4">
    <source>
        <dbReference type="Proteomes" id="UP000199110"/>
    </source>
</evidence>
<accession>A0A1I3MG67</accession>
<dbReference type="STRING" id="390807.SAMN04488095_1838"/>
<evidence type="ECO:0000313" key="3">
    <source>
        <dbReference type="EMBL" id="SFI95953.1"/>
    </source>
</evidence>
<dbReference type="Gene3D" id="2.40.420.20">
    <property type="match status" value="1"/>
</dbReference>